<evidence type="ECO:0000256" key="1">
    <source>
        <dbReference type="ARBA" id="ARBA00009995"/>
    </source>
</evidence>
<dbReference type="Proteomes" id="UP000813462">
    <property type="component" value="Unassembled WGS sequence"/>
</dbReference>
<evidence type="ECO:0000313" key="5">
    <source>
        <dbReference type="Proteomes" id="UP000813462"/>
    </source>
</evidence>
<feature type="domain" description="Glycosyltransferase N-terminal" evidence="3">
    <location>
        <begin position="7"/>
        <end position="95"/>
    </location>
</feature>
<keyword evidence="2" id="KW-0808">Transferase</keyword>
<dbReference type="AlphaFoldDB" id="A0A978V8M3"/>
<keyword evidence="2" id="KW-0328">Glycosyltransferase</keyword>
<reference evidence="4" key="1">
    <citation type="journal article" date="2021" name="Front. Plant Sci.">
        <title>Chromosome-Scale Genome Assembly for Chinese Sour Jujube and Insights Into Its Genome Evolution and Domestication Signature.</title>
        <authorList>
            <person name="Shen L.-Y."/>
            <person name="Luo H."/>
            <person name="Wang X.-L."/>
            <person name="Wang X.-M."/>
            <person name="Qiu X.-J."/>
            <person name="Liu H."/>
            <person name="Zhou S.-S."/>
            <person name="Jia K.-H."/>
            <person name="Nie S."/>
            <person name="Bao Y.-T."/>
            <person name="Zhang R.-G."/>
            <person name="Yun Q.-Z."/>
            <person name="Chai Y.-H."/>
            <person name="Lu J.-Y."/>
            <person name="Li Y."/>
            <person name="Zhao S.-W."/>
            <person name="Mao J.-F."/>
            <person name="Jia S.-G."/>
            <person name="Mao Y.-M."/>
        </authorList>
    </citation>
    <scope>NUCLEOTIDE SEQUENCE</scope>
    <source>
        <strain evidence="4">AT0</strain>
        <tissue evidence="4">Leaf</tissue>
    </source>
</reference>
<sequence length="98" mass="10844">MASKPHILIFPFMAQGHTIPLLDLSKALSSRGVKVTILTTTSNSSSIKSYISEYSNTVIIIKEIPFPKVEGLPKGCENMSHIFSPNHILPFYNATRLL</sequence>
<comment type="caution">
    <text evidence="4">The sequence shown here is derived from an EMBL/GenBank/DDBJ whole genome shotgun (WGS) entry which is preliminary data.</text>
</comment>
<evidence type="ECO:0000259" key="3">
    <source>
        <dbReference type="Pfam" id="PF26168"/>
    </source>
</evidence>
<evidence type="ECO:0000256" key="2">
    <source>
        <dbReference type="ARBA" id="ARBA00022676"/>
    </source>
</evidence>
<dbReference type="Pfam" id="PF26168">
    <property type="entry name" value="Glyco_transf_N"/>
    <property type="match status" value="1"/>
</dbReference>
<dbReference type="EMBL" id="JAEACU010000006">
    <property type="protein sequence ID" value="KAH7524258.1"/>
    <property type="molecule type" value="Genomic_DNA"/>
</dbReference>
<protein>
    <recommendedName>
        <fullName evidence="3">Glycosyltransferase N-terminal domain-containing protein</fullName>
    </recommendedName>
</protein>
<accession>A0A978V8M3</accession>
<dbReference type="PANTHER" id="PTHR48047:SF218">
    <property type="entry name" value="GLYCOSYLTRANSFERASE"/>
    <property type="match status" value="1"/>
</dbReference>
<organism evidence="4 5">
    <name type="scientific">Ziziphus jujuba var. spinosa</name>
    <dbReference type="NCBI Taxonomy" id="714518"/>
    <lineage>
        <taxon>Eukaryota</taxon>
        <taxon>Viridiplantae</taxon>
        <taxon>Streptophyta</taxon>
        <taxon>Embryophyta</taxon>
        <taxon>Tracheophyta</taxon>
        <taxon>Spermatophyta</taxon>
        <taxon>Magnoliopsida</taxon>
        <taxon>eudicotyledons</taxon>
        <taxon>Gunneridae</taxon>
        <taxon>Pentapetalae</taxon>
        <taxon>rosids</taxon>
        <taxon>fabids</taxon>
        <taxon>Rosales</taxon>
        <taxon>Rhamnaceae</taxon>
        <taxon>Paliureae</taxon>
        <taxon>Ziziphus</taxon>
    </lineage>
</organism>
<evidence type="ECO:0000313" key="4">
    <source>
        <dbReference type="EMBL" id="KAH7524258.1"/>
    </source>
</evidence>
<dbReference type="SUPFAM" id="SSF53756">
    <property type="entry name" value="UDP-Glycosyltransferase/glycogen phosphorylase"/>
    <property type="match status" value="1"/>
</dbReference>
<name>A0A978V8M3_ZIZJJ</name>
<comment type="similarity">
    <text evidence="1">Belongs to the UDP-glycosyltransferase family.</text>
</comment>
<dbReference type="PANTHER" id="PTHR48047">
    <property type="entry name" value="GLYCOSYLTRANSFERASE"/>
    <property type="match status" value="1"/>
</dbReference>
<dbReference type="InterPro" id="IPR058980">
    <property type="entry name" value="Glyco_transf_N"/>
</dbReference>
<gene>
    <name evidence="4" type="ORF">FEM48_Zijuj06G0100200</name>
</gene>
<dbReference type="Gene3D" id="3.40.50.2000">
    <property type="entry name" value="Glycogen Phosphorylase B"/>
    <property type="match status" value="1"/>
</dbReference>
<dbReference type="GO" id="GO:0035251">
    <property type="term" value="F:UDP-glucosyltransferase activity"/>
    <property type="evidence" value="ECO:0007669"/>
    <property type="project" value="TreeGrafter"/>
</dbReference>
<proteinExistence type="inferred from homology"/>